<protein>
    <submittedName>
        <fullName evidence="5">HK97 family phage prohead protease</fullName>
    </submittedName>
</protein>
<dbReference type="AlphaFoldDB" id="A0A6L9XB29"/>
<dbReference type="NCBIfam" id="TIGR01543">
    <property type="entry name" value="proheadase_HK97"/>
    <property type="match status" value="1"/>
</dbReference>
<evidence type="ECO:0000313" key="5">
    <source>
        <dbReference type="EMBL" id="NEL76944.1"/>
    </source>
</evidence>
<proteinExistence type="predicted"/>
<dbReference type="GO" id="GO:0008233">
    <property type="term" value="F:peptidase activity"/>
    <property type="evidence" value="ECO:0007669"/>
    <property type="project" value="UniProtKB-KW"/>
</dbReference>
<gene>
    <name evidence="5" type="ORF">G3W61_11875</name>
</gene>
<evidence type="ECO:0000256" key="1">
    <source>
        <dbReference type="ARBA" id="ARBA00022612"/>
    </source>
</evidence>
<name>A0A6L9XB29_XANPE</name>
<dbReference type="GO" id="GO:0006508">
    <property type="term" value="P:proteolysis"/>
    <property type="evidence" value="ECO:0007669"/>
    <property type="project" value="UniProtKB-KW"/>
</dbReference>
<evidence type="ECO:0000313" key="6">
    <source>
        <dbReference type="Proteomes" id="UP000471082"/>
    </source>
</evidence>
<dbReference type="InterPro" id="IPR006433">
    <property type="entry name" value="Prohead_protease"/>
</dbReference>
<dbReference type="Pfam" id="PF04586">
    <property type="entry name" value="Peptidase_S78"/>
    <property type="match status" value="1"/>
</dbReference>
<reference evidence="5 6" key="1">
    <citation type="submission" date="2019-11" db="EMBL/GenBank/DDBJ databases">
        <title>Genome-resolved metagenomics to study the prevalence of co-infection and intraspecific heterogeneity among plant pathogen metapopulations.</title>
        <authorList>
            <person name="Newberry E."/>
            <person name="Bhandari R."/>
            <person name="Kemble J."/>
            <person name="Sikora E."/>
            <person name="Potnis N."/>
        </authorList>
    </citation>
    <scope>NUCLEOTIDE SEQUENCE [LARGE SCALE GENOMIC DNA]</scope>
    <source>
        <strain evidence="5">Xp_Tom_Tuscaloosa_18b</strain>
    </source>
</reference>
<keyword evidence="2 5" id="KW-0645">Protease</keyword>
<keyword evidence="3" id="KW-0378">Hydrolase</keyword>
<dbReference type="EMBL" id="JAAGYU010000047">
    <property type="protein sequence ID" value="NEL76944.1"/>
    <property type="molecule type" value="Genomic_DNA"/>
</dbReference>
<evidence type="ECO:0000256" key="2">
    <source>
        <dbReference type="ARBA" id="ARBA00022670"/>
    </source>
</evidence>
<dbReference type="RefSeq" id="WP_127172344.1">
    <property type="nucleotide sequence ID" value="NZ_JAQRDW010000003.1"/>
</dbReference>
<keyword evidence="1" id="KW-1188">Viral release from host cell</keyword>
<evidence type="ECO:0000256" key="3">
    <source>
        <dbReference type="ARBA" id="ARBA00022801"/>
    </source>
</evidence>
<dbReference type="InterPro" id="IPR054613">
    <property type="entry name" value="Peptidase_S78_dom"/>
</dbReference>
<dbReference type="Proteomes" id="UP000471082">
    <property type="component" value="Unassembled WGS sequence"/>
</dbReference>
<sequence length="172" mass="18957">MDIERRFATGATVEGRQLIGLAAPFGTETRIADFRELIAPGAFTRTLAENKDILALADHAPDKVLGRTKSGTLALRQTDKGLEYSLTLPDTSTGNDIRTLAQRGDIGGVSMGFVATRDSWDGDRRTLHEVELIEISIVQSWPAYPTTTVSLRSKSQHVDQLAILKFWLETCR</sequence>
<organism evidence="5 6">
    <name type="scientific">Xanthomonas perforans</name>
    <dbReference type="NCBI Taxonomy" id="442694"/>
    <lineage>
        <taxon>Bacteria</taxon>
        <taxon>Pseudomonadati</taxon>
        <taxon>Pseudomonadota</taxon>
        <taxon>Gammaproteobacteria</taxon>
        <taxon>Lysobacterales</taxon>
        <taxon>Lysobacteraceae</taxon>
        <taxon>Xanthomonas</taxon>
    </lineage>
</organism>
<accession>A0A6L9XB29</accession>
<feature type="domain" description="Prohead serine protease" evidence="4">
    <location>
        <begin position="16"/>
        <end position="157"/>
    </location>
</feature>
<comment type="caution">
    <text evidence="5">The sequence shown here is derived from an EMBL/GenBank/DDBJ whole genome shotgun (WGS) entry which is preliminary data.</text>
</comment>
<evidence type="ECO:0000259" key="4">
    <source>
        <dbReference type="Pfam" id="PF04586"/>
    </source>
</evidence>